<dbReference type="AlphaFoldDB" id="A0AAV1CK96"/>
<keyword evidence="8" id="KW-1185">Reference proteome</keyword>
<organism evidence="7 8">
    <name type="scientific">Oldenlandia corymbosa var. corymbosa</name>
    <dbReference type="NCBI Taxonomy" id="529605"/>
    <lineage>
        <taxon>Eukaryota</taxon>
        <taxon>Viridiplantae</taxon>
        <taxon>Streptophyta</taxon>
        <taxon>Embryophyta</taxon>
        <taxon>Tracheophyta</taxon>
        <taxon>Spermatophyta</taxon>
        <taxon>Magnoliopsida</taxon>
        <taxon>eudicotyledons</taxon>
        <taxon>Gunneridae</taxon>
        <taxon>Pentapetalae</taxon>
        <taxon>asterids</taxon>
        <taxon>lamiids</taxon>
        <taxon>Gentianales</taxon>
        <taxon>Rubiaceae</taxon>
        <taxon>Rubioideae</taxon>
        <taxon>Spermacoceae</taxon>
        <taxon>Hedyotis-Oldenlandia complex</taxon>
        <taxon>Oldenlandia</taxon>
    </lineage>
</organism>
<evidence type="ECO:0000313" key="7">
    <source>
        <dbReference type="EMBL" id="CAI9095826.1"/>
    </source>
</evidence>
<proteinExistence type="inferred from homology"/>
<keyword evidence="3" id="KW-0812">Transmembrane</keyword>
<comment type="subcellular location">
    <subcellularLocation>
        <location evidence="1">Membrane</location>
        <topology evidence="1">Single-pass type IV membrane protein</topology>
    </subcellularLocation>
</comment>
<dbReference type="GO" id="GO:0005886">
    <property type="term" value="C:plasma membrane"/>
    <property type="evidence" value="ECO:0007669"/>
    <property type="project" value="TreeGrafter"/>
</dbReference>
<evidence type="ECO:0000256" key="1">
    <source>
        <dbReference type="ARBA" id="ARBA00004211"/>
    </source>
</evidence>
<dbReference type="Pfam" id="PF00635">
    <property type="entry name" value="Motile_Sperm"/>
    <property type="match status" value="3"/>
</dbReference>
<dbReference type="PANTHER" id="PTHR10809">
    <property type="entry name" value="VESICLE-ASSOCIATED MEMBRANE PROTEIN-ASSOCIATED PROTEIN"/>
    <property type="match status" value="1"/>
</dbReference>
<evidence type="ECO:0000256" key="5">
    <source>
        <dbReference type="ARBA" id="ARBA00023136"/>
    </source>
</evidence>
<dbReference type="Gene3D" id="2.60.40.10">
    <property type="entry name" value="Immunoglobulins"/>
    <property type="match status" value="3"/>
</dbReference>
<feature type="domain" description="MSP" evidence="6">
    <location>
        <begin position="519"/>
        <end position="634"/>
    </location>
</feature>
<dbReference type="Gene3D" id="3.30.559.10">
    <property type="entry name" value="Chloramphenicol acetyltransferase-like domain"/>
    <property type="match status" value="1"/>
</dbReference>
<dbReference type="InterPro" id="IPR000535">
    <property type="entry name" value="MSP_dom"/>
</dbReference>
<protein>
    <submittedName>
        <fullName evidence="7">OLC1v1031848C1</fullName>
    </submittedName>
</protein>
<feature type="domain" description="MSP" evidence="6">
    <location>
        <begin position="356"/>
        <end position="478"/>
    </location>
</feature>
<keyword evidence="4" id="KW-1133">Transmembrane helix</keyword>
<comment type="similarity">
    <text evidence="2">Belongs to the VAMP-associated protein (VAP) (TC 9.B.17) family.</text>
</comment>
<accession>A0AAV1CK96</accession>
<sequence>MCSPPPSSPSVTLISDCFIKPKSIPEESNQSLYLSSWDLAAPVPNTSKKRHEAPKLRERFFHFSAGSLAKLKAKANAECNTTKISTLQALSAHVWRCIIRARNCPPDQETSCRMAINDRQTLNPPLPVDYVGNSWKLYQAVQNHTDQHYDGKFSKFHCILDLKVEEFLPHHVLSFSLSWNSMKSEITMSAQTKAPADMKCYRKDEANRFHLADFIQLICHPVEPEKELSCYLYLSNMMEDLVAFQFRDLHAINLWVKPISGIILPHTTCGITVKMQAQKDPPPDMKCKDKLRIQCVVLTQLPTDDIKQMFNEGKPQHYVEEHELPVIYLSRPLPISPLPKEAYSLLSRSRISNFDEISTMELLKIDKHELNFPFEAKKQISCSLQLSNMTGNHVAFKVSTTHQKNFSVRPNKGVVLPRSTCNVLVTRQAQKSLPDVLSKEKFLIQSALVKPGSTEDISWKTLKDAGIVRESKLTVVYTPANESPFLDAEGSKDKESDDLNVHKVVPDSCVIYQMSAMELLKIDKQELNFPFEANKRISCPLQLSNLTENHVAFKVKTTQPKKCIVQPNKGVVPPRSTCDVLVTMQAQKAIPEVQSRTKFLIQSAVVKPCTSVEDVKWEMLKDAVLLKEYKLPAVYTPSTETPFEDAEGSRECISGPSRLAVDETKDEGKVRSIIQRKLRRISSAFEKMFNSLGITSRLWIFRNSSSAYQRLLDESDDEH</sequence>
<dbReference type="GO" id="GO:0005789">
    <property type="term" value="C:endoplasmic reticulum membrane"/>
    <property type="evidence" value="ECO:0007669"/>
    <property type="project" value="InterPro"/>
</dbReference>
<dbReference type="GO" id="GO:0061817">
    <property type="term" value="P:endoplasmic reticulum-plasma membrane tethering"/>
    <property type="evidence" value="ECO:0007669"/>
    <property type="project" value="TreeGrafter"/>
</dbReference>
<dbReference type="InterPro" id="IPR016763">
    <property type="entry name" value="VAP"/>
</dbReference>
<dbReference type="Pfam" id="PF02458">
    <property type="entry name" value="Transferase"/>
    <property type="match status" value="1"/>
</dbReference>
<evidence type="ECO:0000313" key="8">
    <source>
        <dbReference type="Proteomes" id="UP001161247"/>
    </source>
</evidence>
<gene>
    <name evidence="7" type="ORF">OLC1_LOCUS6714</name>
</gene>
<feature type="domain" description="MSP" evidence="6">
    <location>
        <begin position="208"/>
        <end position="329"/>
    </location>
</feature>
<dbReference type="EMBL" id="OX459119">
    <property type="protein sequence ID" value="CAI9095826.1"/>
    <property type="molecule type" value="Genomic_DNA"/>
</dbReference>
<dbReference type="GO" id="GO:0090158">
    <property type="term" value="P:endoplasmic reticulum membrane organization"/>
    <property type="evidence" value="ECO:0007669"/>
    <property type="project" value="TreeGrafter"/>
</dbReference>
<dbReference type="PROSITE" id="PS50202">
    <property type="entry name" value="MSP"/>
    <property type="match status" value="3"/>
</dbReference>
<evidence type="ECO:0000256" key="2">
    <source>
        <dbReference type="ARBA" id="ARBA00008932"/>
    </source>
</evidence>
<evidence type="ECO:0000259" key="6">
    <source>
        <dbReference type="PROSITE" id="PS50202"/>
    </source>
</evidence>
<evidence type="ECO:0000256" key="3">
    <source>
        <dbReference type="ARBA" id="ARBA00022692"/>
    </source>
</evidence>
<dbReference type="InterPro" id="IPR023213">
    <property type="entry name" value="CAT-like_dom_sf"/>
</dbReference>
<dbReference type="Proteomes" id="UP001161247">
    <property type="component" value="Chromosome 2"/>
</dbReference>
<evidence type="ECO:0000256" key="4">
    <source>
        <dbReference type="ARBA" id="ARBA00022989"/>
    </source>
</evidence>
<dbReference type="SUPFAM" id="SSF49354">
    <property type="entry name" value="PapD-like"/>
    <property type="match status" value="3"/>
</dbReference>
<dbReference type="InterPro" id="IPR013783">
    <property type="entry name" value="Ig-like_fold"/>
</dbReference>
<reference evidence="7" key="1">
    <citation type="submission" date="2023-03" db="EMBL/GenBank/DDBJ databases">
        <authorList>
            <person name="Julca I."/>
        </authorList>
    </citation>
    <scope>NUCLEOTIDE SEQUENCE</scope>
</reference>
<name>A0AAV1CK96_OLDCO</name>
<keyword evidence="5" id="KW-0472">Membrane</keyword>
<dbReference type="PANTHER" id="PTHR10809:SF6">
    <property type="entry name" value="AT11025P-RELATED"/>
    <property type="match status" value="1"/>
</dbReference>
<dbReference type="InterPro" id="IPR008962">
    <property type="entry name" value="PapD-like_sf"/>
</dbReference>